<evidence type="ECO:0000313" key="3">
    <source>
        <dbReference type="Proteomes" id="UP000664034"/>
    </source>
</evidence>
<feature type="region of interest" description="Disordered" evidence="1">
    <location>
        <begin position="1"/>
        <end position="52"/>
    </location>
</feature>
<feature type="compositionally biased region" description="Acidic residues" evidence="1">
    <location>
        <begin position="20"/>
        <end position="33"/>
    </location>
</feature>
<keyword evidence="3" id="KW-1185">Reference proteome</keyword>
<dbReference type="RefSeq" id="WP_207362814.1">
    <property type="nucleotide sequence ID" value="NZ_JAFMYV010000001.1"/>
</dbReference>
<reference evidence="2" key="1">
    <citation type="submission" date="2021-03" db="EMBL/GenBank/DDBJ databases">
        <title>Fibrella sp. HMF5335 genome sequencing and assembly.</title>
        <authorList>
            <person name="Kang H."/>
            <person name="Kim H."/>
            <person name="Bae S."/>
            <person name="Joh K."/>
        </authorList>
    </citation>
    <scope>NUCLEOTIDE SEQUENCE</scope>
    <source>
        <strain evidence="2">HMF5335</strain>
    </source>
</reference>
<accession>A0A939GF25</accession>
<proteinExistence type="predicted"/>
<dbReference type="AlphaFoldDB" id="A0A939GF25"/>
<feature type="region of interest" description="Disordered" evidence="1">
    <location>
        <begin position="81"/>
        <end position="109"/>
    </location>
</feature>
<organism evidence="2 3">
    <name type="scientific">Fibrella rubiginis</name>
    <dbReference type="NCBI Taxonomy" id="2817060"/>
    <lineage>
        <taxon>Bacteria</taxon>
        <taxon>Pseudomonadati</taxon>
        <taxon>Bacteroidota</taxon>
        <taxon>Cytophagia</taxon>
        <taxon>Cytophagales</taxon>
        <taxon>Spirosomataceae</taxon>
        <taxon>Fibrella</taxon>
    </lineage>
</organism>
<evidence type="ECO:0000313" key="2">
    <source>
        <dbReference type="EMBL" id="MBO0935253.1"/>
    </source>
</evidence>
<dbReference type="EMBL" id="JAFMYV010000001">
    <property type="protein sequence ID" value="MBO0935253.1"/>
    <property type="molecule type" value="Genomic_DNA"/>
</dbReference>
<dbReference type="Proteomes" id="UP000664034">
    <property type="component" value="Unassembled WGS sequence"/>
</dbReference>
<comment type="caution">
    <text evidence="2">The sequence shown here is derived from an EMBL/GenBank/DDBJ whole genome shotgun (WGS) entry which is preliminary data.</text>
</comment>
<sequence>METYADDPSELKDVPTGMETDPEADEQVIDQTDDGLTNDQPAEVNPSGIEKPKAGEETAIDDLANALAHAIDGSGMGLAGAPPVAPSVGTPQKIATEGTTGAGLTDEEK</sequence>
<evidence type="ECO:0000256" key="1">
    <source>
        <dbReference type="SAM" id="MobiDB-lite"/>
    </source>
</evidence>
<protein>
    <submittedName>
        <fullName evidence="2">Uncharacterized protein</fullName>
    </submittedName>
</protein>
<name>A0A939GF25_9BACT</name>
<gene>
    <name evidence="2" type="ORF">J2I47_01705</name>
</gene>